<accession>A0ABT1C0M4</accession>
<name>A0ABT1C0M4_9HYPH</name>
<evidence type="ECO:0000256" key="1">
    <source>
        <dbReference type="SAM" id="MobiDB-lite"/>
    </source>
</evidence>
<reference evidence="2 3" key="1">
    <citation type="submission" date="2022-06" db="EMBL/GenBank/DDBJ databases">
        <title>Mesorhizobium sp. strain RP14 Genome sequencing and assembly.</title>
        <authorList>
            <person name="Kim I."/>
        </authorList>
    </citation>
    <scope>NUCLEOTIDE SEQUENCE [LARGE SCALE GENOMIC DNA]</scope>
    <source>
        <strain evidence="3">RP14(2022)</strain>
    </source>
</reference>
<dbReference type="Proteomes" id="UP001205906">
    <property type="component" value="Unassembled WGS sequence"/>
</dbReference>
<evidence type="ECO:0008006" key="4">
    <source>
        <dbReference type="Google" id="ProtNLM"/>
    </source>
</evidence>
<dbReference type="EMBL" id="JAMXQS010000001">
    <property type="protein sequence ID" value="MCO6048379.1"/>
    <property type="molecule type" value="Genomic_DNA"/>
</dbReference>
<organism evidence="2 3">
    <name type="scientific">Mesorhizobium liriopis</name>
    <dbReference type="NCBI Taxonomy" id="2953882"/>
    <lineage>
        <taxon>Bacteria</taxon>
        <taxon>Pseudomonadati</taxon>
        <taxon>Pseudomonadota</taxon>
        <taxon>Alphaproteobacteria</taxon>
        <taxon>Hyphomicrobiales</taxon>
        <taxon>Phyllobacteriaceae</taxon>
        <taxon>Mesorhizobium</taxon>
    </lineage>
</organism>
<feature type="compositionally biased region" description="Basic and acidic residues" evidence="1">
    <location>
        <begin position="30"/>
        <end position="44"/>
    </location>
</feature>
<gene>
    <name evidence="2" type="ORF">NGM99_01065</name>
</gene>
<comment type="caution">
    <text evidence="2">The sequence shown here is derived from an EMBL/GenBank/DDBJ whole genome shotgun (WGS) entry which is preliminary data.</text>
</comment>
<proteinExistence type="predicted"/>
<feature type="region of interest" description="Disordered" evidence="1">
    <location>
        <begin position="1"/>
        <end position="44"/>
    </location>
</feature>
<protein>
    <recommendedName>
        <fullName evidence="4">Inovirus Gp2 family protein</fullName>
    </recommendedName>
</protein>
<dbReference type="RefSeq" id="WP_252815195.1">
    <property type="nucleotide sequence ID" value="NZ_JAMXQS010000001.1"/>
</dbReference>
<sequence>MQKLDPRRHARPGFGLVAAPISPSATSQARADKGGKLSKRGRADARDTRRLAAWRDTGDVLKMKAMARVWDETRPVLAFSLNLGRDIEAKAMVKPTKAKSFLHERLTKAILRHLMVPAEFAFVVEFTEADRLHIHGIIFIDSSLSRQAMQALKDAGGTWGAAHSERQADLRPLWSGDGWANYLDKTVSKTKRILGIKSVLSSTRELQRAAKGYWGSLRTREKKVRRCDV</sequence>
<evidence type="ECO:0000313" key="2">
    <source>
        <dbReference type="EMBL" id="MCO6048379.1"/>
    </source>
</evidence>
<keyword evidence="3" id="KW-1185">Reference proteome</keyword>
<evidence type="ECO:0000313" key="3">
    <source>
        <dbReference type="Proteomes" id="UP001205906"/>
    </source>
</evidence>